<dbReference type="CDD" id="cd05387">
    <property type="entry name" value="BY-kinase"/>
    <property type="match status" value="1"/>
</dbReference>
<evidence type="ECO:0000256" key="8">
    <source>
        <dbReference type="ARBA" id="ARBA00022692"/>
    </source>
</evidence>
<evidence type="ECO:0000256" key="5">
    <source>
        <dbReference type="ARBA" id="ARBA00022475"/>
    </source>
</evidence>
<sequence length="754" mass="82192">MNEIRVNHYSRGNDNKAGYILNEAFLDRVELEGRAQGAAYPEEAGPDLTALLKTIMGMVRRNIALIGAIVAATLVLGVIVTLLIAPRYSAQVRVLIDDQADQIIEGSELQKVNNVQDAERFLQTQLGIIQSRSLTESVVESGRLERDPAFYEAMGIDMPTQEDVLKSGGTKKLDQIRKEAAIDALLGNLTVALPPDSRIASISVSSRSAVYSAKLAQLYGERYIERNLNQKYDSSSYARRFLADQLDEARAKVTQSERDLNQYASAAGLIRVTSQGQDGNQEAVLSVTNNSLVQLNDAASKATADRIAAQDRWLTLAKAAPLAIPEVNSNPAVSGLLAEKAKVEASLAEERTRHLDDFTTVKSKQAEIAEYENRIGAIADSIKKSAYLEYQSAVEREKSFTGQVNSLRGEALKEQDRGVQLAVLKRIADTNKTLYDTLLSRYNQLNATAGASSNNLTLVDRAEVPAKPYSPRLLVNIVASLVLGLVLAAGAVLLREIFDDAIRSPEDVERKLGMPLLGLIPLEKDGDVASHFDDRRSRVSEAYRSLVTNLRYSTATGLPEVLMVTSSRQSEGKSTTARAVARDIAVLGKRVLLVDADLRRPTLHNFMADRKMTGLTDVLTGEKTLDAALQPSDVATLSYMSALPAPPDPALILAGEGLNHFMEEARRKFDVVVIDAPPLLGLSDAALLANHADGVLFMVDASNFHRGAVKSALRRLSLIKANMLGVVLNRFAPKVGGEDYDYYTANYYSYGEKD</sequence>
<keyword evidence="8 17" id="KW-0812">Transmembrane</keyword>
<comment type="subcellular location">
    <subcellularLocation>
        <location evidence="1">Cell inner membrane</location>
        <topology evidence="1">Multi-pass membrane protein</topology>
    </subcellularLocation>
</comment>
<keyword evidence="9" id="KW-0547">Nucleotide-binding</keyword>
<feature type="domain" description="AAA" evidence="19">
    <location>
        <begin position="571"/>
        <end position="721"/>
    </location>
</feature>
<gene>
    <name evidence="21" type="ORF">DI555_11215</name>
</gene>
<evidence type="ECO:0000256" key="13">
    <source>
        <dbReference type="ARBA" id="ARBA00023136"/>
    </source>
</evidence>
<keyword evidence="16" id="KW-0175">Coiled coil</keyword>
<keyword evidence="11" id="KW-0067">ATP-binding</keyword>
<evidence type="ECO:0000256" key="7">
    <source>
        <dbReference type="ARBA" id="ARBA00022679"/>
    </source>
</evidence>
<evidence type="ECO:0000256" key="15">
    <source>
        <dbReference type="ARBA" id="ARBA00051245"/>
    </source>
</evidence>
<dbReference type="GO" id="GO:0004715">
    <property type="term" value="F:non-membrane spanning protein tyrosine kinase activity"/>
    <property type="evidence" value="ECO:0007669"/>
    <property type="project" value="UniProtKB-EC"/>
</dbReference>
<evidence type="ECO:0000256" key="3">
    <source>
        <dbReference type="ARBA" id="ARBA00008883"/>
    </source>
</evidence>
<evidence type="ECO:0000256" key="6">
    <source>
        <dbReference type="ARBA" id="ARBA00022519"/>
    </source>
</evidence>
<evidence type="ECO:0000259" key="18">
    <source>
        <dbReference type="Pfam" id="PF02706"/>
    </source>
</evidence>
<reference evidence="21 22" key="1">
    <citation type="submission" date="2017-08" db="EMBL/GenBank/DDBJ databases">
        <title>Infants hospitalized years apart are colonized by the same room-sourced microbial strains.</title>
        <authorList>
            <person name="Brooks B."/>
            <person name="Olm M.R."/>
            <person name="Firek B.A."/>
            <person name="Baker R."/>
            <person name="Thomas B.C."/>
            <person name="Morowitz M.J."/>
            <person name="Banfield J.F."/>
        </authorList>
    </citation>
    <scope>NUCLEOTIDE SEQUENCE [LARGE SCALE GENOMIC DNA]</scope>
    <source>
        <strain evidence="21">S2_005_002_R2_33</strain>
    </source>
</reference>
<evidence type="ECO:0000256" key="12">
    <source>
        <dbReference type="ARBA" id="ARBA00022989"/>
    </source>
</evidence>
<dbReference type="Pfam" id="PF13614">
    <property type="entry name" value="AAA_31"/>
    <property type="match status" value="1"/>
</dbReference>
<dbReference type="EC" id="2.7.10.2" evidence="4"/>
<dbReference type="NCBIfam" id="TIGR01007">
    <property type="entry name" value="eps_fam"/>
    <property type="match status" value="1"/>
</dbReference>
<dbReference type="GO" id="GO:0005886">
    <property type="term" value="C:plasma membrane"/>
    <property type="evidence" value="ECO:0007669"/>
    <property type="project" value="UniProtKB-SubCell"/>
</dbReference>
<name>A0A2W5QIS5_9SPHN</name>
<evidence type="ECO:0000256" key="14">
    <source>
        <dbReference type="ARBA" id="ARBA00023137"/>
    </source>
</evidence>
<evidence type="ECO:0000256" key="17">
    <source>
        <dbReference type="SAM" id="Phobius"/>
    </source>
</evidence>
<feature type="domain" description="Polysaccharide chain length determinant N-terminal" evidence="18">
    <location>
        <begin position="52"/>
        <end position="140"/>
    </location>
</feature>
<organism evidence="21 22">
    <name type="scientific">Novosphingobium pentaromativorans</name>
    <dbReference type="NCBI Taxonomy" id="205844"/>
    <lineage>
        <taxon>Bacteria</taxon>
        <taxon>Pseudomonadati</taxon>
        <taxon>Pseudomonadota</taxon>
        <taxon>Alphaproteobacteria</taxon>
        <taxon>Sphingomonadales</taxon>
        <taxon>Sphingomonadaceae</taxon>
        <taxon>Novosphingobium</taxon>
    </lineage>
</organism>
<accession>A0A2W5QIS5</accession>
<dbReference type="AlphaFoldDB" id="A0A2W5QIS5"/>
<keyword evidence="13 17" id="KW-0472">Membrane</keyword>
<evidence type="ECO:0000259" key="19">
    <source>
        <dbReference type="Pfam" id="PF13614"/>
    </source>
</evidence>
<feature type="transmembrane region" description="Helical" evidence="17">
    <location>
        <begin position="63"/>
        <end position="85"/>
    </location>
</feature>
<evidence type="ECO:0000256" key="1">
    <source>
        <dbReference type="ARBA" id="ARBA00004429"/>
    </source>
</evidence>
<keyword evidence="6" id="KW-0997">Cell inner membrane</keyword>
<dbReference type="GO" id="GO:0005524">
    <property type="term" value="F:ATP binding"/>
    <property type="evidence" value="ECO:0007669"/>
    <property type="project" value="UniProtKB-KW"/>
</dbReference>
<proteinExistence type="inferred from homology"/>
<comment type="similarity">
    <text evidence="2">Belongs to the CpsD/CapB family.</text>
</comment>
<evidence type="ECO:0000313" key="22">
    <source>
        <dbReference type="Proteomes" id="UP000249082"/>
    </source>
</evidence>
<dbReference type="Gene3D" id="3.40.50.300">
    <property type="entry name" value="P-loop containing nucleotide triphosphate hydrolases"/>
    <property type="match status" value="1"/>
</dbReference>
<comment type="similarity">
    <text evidence="3">Belongs to the etk/wzc family.</text>
</comment>
<evidence type="ECO:0000256" key="10">
    <source>
        <dbReference type="ARBA" id="ARBA00022777"/>
    </source>
</evidence>
<keyword evidence="14" id="KW-0829">Tyrosine-protein kinase</keyword>
<protein>
    <recommendedName>
        <fullName evidence="4">non-specific protein-tyrosine kinase</fullName>
        <ecNumber evidence="4">2.7.10.2</ecNumber>
    </recommendedName>
</protein>
<keyword evidence="7" id="KW-0808">Transferase</keyword>
<keyword evidence="5" id="KW-1003">Cell membrane</keyword>
<dbReference type="Pfam" id="PF02706">
    <property type="entry name" value="Wzz"/>
    <property type="match status" value="1"/>
</dbReference>
<dbReference type="Pfam" id="PF13807">
    <property type="entry name" value="GNVR"/>
    <property type="match status" value="1"/>
</dbReference>
<dbReference type="Proteomes" id="UP000249082">
    <property type="component" value="Unassembled WGS sequence"/>
</dbReference>
<dbReference type="InterPro" id="IPR025669">
    <property type="entry name" value="AAA_dom"/>
</dbReference>
<dbReference type="InterPro" id="IPR003856">
    <property type="entry name" value="LPS_length_determ_N"/>
</dbReference>
<evidence type="ECO:0000256" key="9">
    <source>
        <dbReference type="ARBA" id="ARBA00022741"/>
    </source>
</evidence>
<keyword evidence="10" id="KW-0418">Kinase</keyword>
<feature type="coiled-coil region" evidence="16">
    <location>
        <begin position="239"/>
        <end position="266"/>
    </location>
</feature>
<evidence type="ECO:0000256" key="4">
    <source>
        <dbReference type="ARBA" id="ARBA00011903"/>
    </source>
</evidence>
<keyword evidence="12 17" id="KW-1133">Transmembrane helix</keyword>
<dbReference type="InterPro" id="IPR050445">
    <property type="entry name" value="Bact_polysacc_biosynth/exp"/>
</dbReference>
<dbReference type="InterPro" id="IPR027417">
    <property type="entry name" value="P-loop_NTPase"/>
</dbReference>
<evidence type="ECO:0000256" key="2">
    <source>
        <dbReference type="ARBA" id="ARBA00007316"/>
    </source>
</evidence>
<dbReference type="EMBL" id="QFPX01000008">
    <property type="protein sequence ID" value="PZQ54603.1"/>
    <property type="molecule type" value="Genomic_DNA"/>
</dbReference>
<dbReference type="InterPro" id="IPR005702">
    <property type="entry name" value="Wzc-like_C"/>
</dbReference>
<comment type="caution">
    <text evidence="21">The sequence shown here is derived from an EMBL/GenBank/DDBJ whole genome shotgun (WGS) entry which is preliminary data.</text>
</comment>
<feature type="domain" description="Tyrosine-protein kinase G-rich" evidence="20">
    <location>
        <begin position="424"/>
        <end position="496"/>
    </location>
</feature>
<evidence type="ECO:0000256" key="16">
    <source>
        <dbReference type="SAM" id="Coils"/>
    </source>
</evidence>
<evidence type="ECO:0000313" key="21">
    <source>
        <dbReference type="EMBL" id="PZQ54603.1"/>
    </source>
</evidence>
<evidence type="ECO:0000259" key="20">
    <source>
        <dbReference type="Pfam" id="PF13807"/>
    </source>
</evidence>
<comment type="catalytic activity">
    <reaction evidence="15">
        <text>L-tyrosyl-[protein] + ATP = O-phospho-L-tyrosyl-[protein] + ADP + H(+)</text>
        <dbReference type="Rhea" id="RHEA:10596"/>
        <dbReference type="Rhea" id="RHEA-COMP:10136"/>
        <dbReference type="Rhea" id="RHEA-COMP:20101"/>
        <dbReference type="ChEBI" id="CHEBI:15378"/>
        <dbReference type="ChEBI" id="CHEBI:30616"/>
        <dbReference type="ChEBI" id="CHEBI:46858"/>
        <dbReference type="ChEBI" id="CHEBI:61978"/>
        <dbReference type="ChEBI" id="CHEBI:456216"/>
        <dbReference type="EC" id="2.7.10.2"/>
    </reaction>
</comment>
<dbReference type="InterPro" id="IPR032807">
    <property type="entry name" value="GNVR"/>
</dbReference>
<dbReference type="SUPFAM" id="SSF52540">
    <property type="entry name" value="P-loop containing nucleoside triphosphate hydrolases"/>
    <property type="match status" value="1"/>
</dbReference>
<dbReference type="PANTHER" id="PTHR32309">
    <property type="entry name" value="TYROSINE-PROTEIN KINASE"/>
    <property type="match status" value="1"/>
</dbReference>
<evidence type="ECO:0000256" key="11">
    <source>
        <dbReference type="ARBA" id="ARBA00022840"/>
    </source>
</evidence>
<dbReference type="PANTHER" id="PTHR32309:SF13">
    <property type="entry name" value="FERRIC ENTEROBACTIN TRANSPORT PROTEIN FEPE"/>
    <property type="match status" value="1"/>
</dbReference>